<dbReference type="GeneID" id="5896814"/>
<sequence>MGGKMKPERIRWTPEVVKQLEVLVNNYSLETVADIMETNKSVISRACSNFQIKRKRQRRVWSEEDDQFLIRNAGFMSIQRMADMLGRSYAAVQNRACMHLNISLKLK</sequence>
<evidence type="ECO:0000313" key="2">
    <source>
        <dbReference type="Proteomes" id="UP000002006"/>
    </source>
</evidence>
<organism evidence="1 2">
    <name type="scientific">Escherichia phage Phieco32</name>
    <name type="common">Escherichia coli phage phi32</name>
    <dbReference type="NCBI Taxonomy" id="2679905"/>
    <lineage>
        <taxon>Viruses</taxon>
        <taxon>Duplodnaviria</taxon>
        <taxon>Heunggongvirae</taxon>
        <taxon>Uroviricota</taxon>
        <taxon>Caudoviricetes</taxon>
        <taxon>Mktvariviridae</taxon>
        <taxon>Gordonclarkvirinae</taxon>
        <taxon>Kuravirus</taxon>
        <taxon>Kuravirus phiEco32</taxon>
    </lineage>
</organism>
<reference evidence="2" key="1">
    <citation type="journal article" date="2008" name="J. Mol. Biol.">
        <title>Genomic and proteomic analysis of phiEco32, a novel Escherichia coli bacteriophage.</title>
        <authorList>
            <person name="Savalia D."/>
            <person name="Westblade L.F."/>
            <person name="Goel M."/>
            <person name="Florens L."/>
            <person name="Kemp P."/>
            <person name="Akulenko N."/>
            <person name="Pavlova O."/>
            <person name="Padovan J.C."/>
            <person name="Chait B.T."/>
            <person name="Washburn M.P."/>
            <person name="Ackermann H.W."/>
            <person name="Mushegian A."/>
            <person name="Gabisonia T."/>
            <person name="Molineux I."/>
            <person name="Severinov K."/>
        </authorList>
    </citation>
    <scope>NUCLEOTIDE SEQUENCE [LARGE SCALE GENOMIC DNA]</scope>
</reference>
<name>B0FIR1_BPE32</name>
<protein>
    <submittedName>
        <fullName evidence="1">Uncharacterized protein</fullName>
    </submittedName>
</protein>
<dbReference type="RefSeq" id="YP_001671844.1">
    <property type="nucleotide sequence ID" value="NC_010324.1"/>
</dbReference>
<dbReference type="EMBL" id="EU330206">
    <property type="protein sequence ID" value="ABY52900.1"/>
    <property type="molecule type" value="Genomic_DNA"/>
</dbReference>
<proteinExistence type="predicted"/>
<organismHost>
    <name type="scientific">Escherichia coli</name>
    <dbReference type="NCBI Taxonomy" id="562"/>
</organismHost>
<keyword evidence="2" id="KW-1185">Reference proteome</keyword>
<dbReference type="Proteomes" id="UP000002006">
    <property type="component" value="Segment"/>
</dbReference>
<evidence type="ECO:0000313" key="1">
    <source>
        <dbReference type="EMBL" id="ABY52900.1"/>
    </source>
</evidence>
<accession>B0FIR1</accession>
<gene>
    <name evidence="1" type="ORF">phi32_99</name>
</gene>
<dbReference type="KEGG" id="vg:5896814"/>